<dbReference type="PANTHER" id="PTHR43708">
    <property type="entry name" value="CONSERVED EXPRESSED OXIDOREDUCTASE (EUROFUNG)"/>
    <property type="match status" value="1"/>
</dbReference>
<dbReference type="InterPro" id="IPR051317">
    <property type="entry name" value="Gfo/Idh/MocA_oxidoreduct"/>
</dbReference>
<dbReference type="Gene3D" id="3.30.360.10">
    <property type="entry name" value="Dihydrodipicolinate Reductase, domain 2"/>
    <property type="match status" value="1"/>
</dbReference>
<comment type="similarity">
    <text evidence="1">Belongs to the Gfo/Idh/MocA family.</text>
</comment>
<accession>A0A4R1KZR0</accession>
<dbReference type="EMBL" id="SMGJ01000001">
    <property type="protein sequence ID" value="TCK71085.1"/>
    <property type="molecule type" value="Genomic_DNA"/>
</dbReference>
<evidence type="ECO:0000256" key="1">
    <source>
        <dbReference type="ARBA" id="ARBA00010928"/>
    </source>
</evidence>
<dbReference type="InterPro" id="IPR000683">
    <property type="entry name" value="Gfo/Idh/MocA-like_OxRdtase_N"/>
</dbReference>
<evidence type="ECO:0000259" key="3">
    <source>
        <dbReference type="Pfam" id="PF01408"/>
    </source>
</evidence>
<dbReference type="GO" id="GO:0016491">
    <property type="term" value="F:oxidoreductase activity"/>
    <property type="evidence" value="ECO:0007669"/>
    <property type="project" value="UniProtKB-KW"/>
</dbReference>
<keyword evidence="2" id="KW-0560">Oxidoreductase</keyword>
<reference evidence="5 6" key="1">
    <citation type="submission" date="2019-03" db="EMBL/GenBank/DDBJ databases">
        <title>Genomic Encyclopedia of Type Strains, Phase IV (KMG-IV): sequencing the most valuable type-strain genomes for metagenomic binning, comparative biology and taxonomic classification.</title>
        <authorList>
            <person name="Goeker M."/>
        </authorList>
    </citation>
    <scope>NUCLEOTIDE SEQUENCE [LARGE SCALE GENOMIC DNA]</scope>
    <source>
        <strain evidence="5 6">DSM 10053</strain>
    </source>
</reference>
<keyword evidence="6" id="KW-1185">Reference proteome</keyword>
<dbReference type="Pfam" id="PF01408">
    <property type="entry name" value="GFO_IDH_MocA"/>
    <property type="match status" value="1"/>
</dbReference>
<dbReference type="InterPro" id="IPR004104">
    <property type="entry name" value="Gfo/Idh/MocA-like_OxRdtase_C"/>
</dbReference>
<organism evidence="5 6">
    <name type="scientific">Lonepinella koalarum</name>
    <dbReference type="NCBI Taxonomy" id="53417"/>
    <lineage>
        <taxon>Bacteria</taxon>
        <taxon>Pseudomonadati</taxon>
        <taxon>Pseudomonadota</taxon>
        <taxon>Gammaproteobacteria</taxon>
        <taxon>Pasteurellales</taxon>
        <taxon>Pasteurellaceae</taxon>
        <taxon>Lonepinella</taxon>
    </lineage>
</organism>
<dbReference type="OrthoDB" id="9774191at2"/>
<comment type="caution">
    <text evidence="5">The sequence shown here is derived from an EMBL/GenBank/DDBJ whole genome shotgun (WGS) entry which is preliminary data.</text>
</comment>
<evidence type="ECO:0000256" key="2">
    <source>
        <dbReference type="ARBA" id="ARBA00023002"/>
    </source>
</evidence>
<dbReference type="GO" id="GO:0000166">
    <property type="term" value="F:nucleotide binding"/>
    <property type="evidence" value="ECO:0007669"/>
    <property type="project" value="InterPro"/>
</dbReference>
<feature type="domain" description="Gfo/Idh/MocA-like oxidoreductase C-terminal" evidence="4">
    <location>
        <begin position="132"/>
        <end position="346"/>
    </location>
</feature>
<evidence type="ECO:0000313" key="5">
    <source>
        <dbReference type="EMBL" id="TCK71085.1"/>
    </source>
</evidence>
<dbReference type="SUPFAM" id="SSF51735">
    <property type="entry name" value="NAD(P)-binding Rossmann-fold domains"/>
    <property type="match status" value="1"/>
</dbReference>
<proteinExistence type="inferred from homology"/>
<evidence type="ECO:0000313" key="6">
    <source>
        <dbReference type="Proteomes" id="UP000295496"/>
    </source>
</evidence>
<evidence type="ECO:0000259" key="4">
    <source>
        <dbReference type="Pfam" id="PF02894"/>
    </source>
</evidence>
<name>A0A4R1KZR0_9PAST</name>
<dbReference type="AlphaFoldDB" id="A0A4R1KZR0"/>
<sequence>MKTLNIAIAGSGYSARLFHVPFFKTDDRFRICKVYERSTERAKAWLPDVKIVRDYAELLTDEIDLVVITTPNQTHYAMVKQAILAKKNVLVEKPLVATSQQAMELNELAQQHHVTLYVYQNRRWDSHIATAKEILQKGLVGEPVDCEIRMERYAKSKNPKQWKETGEQGTGLMYDLGVHLIDQAVYLFGKPQAVFADIRSQHEDSVVDDNFDVHLYYANGLKVSLIASKYVRETNAQFALHGKLGSYLKAKADQQENLLINGIVPVGNWNAESEEWWGILHTEQDNQVVRYAYPNVATSYRALFDNLYANIIENAPQLVDIEQVILVLNIIEKAFASAKHGQKVSI</sequence>
<protein>
    <submittedName>
        <fullName evidence="5">Putative dehydrogenase</fullName>
    </submittedName>
</protein>
<dbReference type="Gene3D" id="3.40.50.720">
    <property type="entry name" value="NAD(P)-binding Rossmann-like Domain"/>
    <property type="match status" value="1"/>
</dbReference>
<gene>
    <name evidence="5" type="ORF">EV692_0140</name>
</gene>
<dbReference type="Proteomes" id="UP000295496">
    <property type="component" value="Unassembled WGS sequence"/>
</dbReference>
<dbReference type="Pfam" id="PF02894">
    <property type="entry name" value="GFO_IDH_MocA_C"/>
    <property type="match status" value="1"/>
</dbReference>
<dbReference type="PANTHER" id="PTHR43708:SF5">
    <property type="entry name" value="CONSERVED EXPRESSED OXIDOREDUCTASE (EUROFUNG)-RELATED"/>
    <property type="match status" value="1"/>
</dbReference>
<dbReference type="InterPro" id="IPR036291">
    <property type="entry name" value="NAD(P)-bd_dom_sf"/>
</dbReference>
<feature type="domain" description="Gfo/Idh/MocA-like oxidoreductase N-terminal" evidence="3">
    <location>
        <begin position="4"/>
        <end position="119"/>
    </location>
</feature>
<dbReference type="RefSeq" id="WP_132299553.1">
    <property type="nucleotide sequence ID" value="NZ_CP170642.1"/>
</dbReference>